<dbReference type="EMBL" id="CAJNNW010000732">
    <property type="protein sequence ID" value="CAE8630382.1"/>
    <property type="molecule type" value="Genomic_DNA"/>
</dbReference>
<feature type="domain" description="SAM" evidence="2">
    <location>
        <begin position="478"/>
        <end position="524"/>
    </location>
</feature>
<dbReference type="Gene3D" id="3.40.50.300">
    <property type="entry name" value="P-loop containing nucleotide triphosphate hydrolases"/>
    <property type="match status" value="1"/>
</dbReference>
<proteinExistence type="predicted"/>
<dbReference type="Proteomes" id="UP000626109">
    <property type="component" value="Unassembled WGS sequence"/>
</dbReference>
<protein>
    <recommendedName>
        <fullName evidence="2">SAM domain-containing protein</fullName>
    </recommendedName>
</protein>
<feature type="region of interest" description="Disordered" evidence="1">
    <location>
        <begin position="117"/>
        <end position="136"/>
    </location>
</feature>
<accession>A0A813GYL2</accession>
<dbReference type="SUPFAM" id="SSF47769">
    <property type="entry name" value="SAM/Pointed domain"/>
    <property type="match status" value="1"/>
</dbReference>
<dbReference type="AlphaFoldDB" id="A0A813GYL2"/>
<name>A0A813GYL2_POLGL</name>
<feature type="region of interest" description="Disordered" evidence="1">
    <location>
        <begin position="1"/>
        <end position="36"/>
    </location>
</feature>
<dbReference type="InterPro" id="IPR001660">
    <property type="entry name" value="SAM"/>
</dbReference>
<evidence type="ECO:0000256" key="1">
    <source>
        <dbReference type="SAM" id="MobiDB-lite"/>
    </source>
</evidence>
<reference evidence="3" key="1">
    <citation type="submission" date="2021-02" db="EMBL/GenBank/DDBJ databases">
        <authorList>
            <person name="Dougan E. K."/>
            <person name="Rhodes N."/>
            <person name="Thang M."/>
            <person name="Chan C."/>
        </authorList>
    </citation>
    <scope>NUCLEOTIDE SEQUENCE</scope>
</reference>
<dbReference type="InterPro" id="IPR027417">
    <property type="entry name" value="P-loop_NTPase"/>
</dbReference>
<feature type="region of interest" description="Disordered" evidence="1">
    <location>
        <begin position="425"/>
        <end position="469"/>
    </location>
</feature>
<evidence type="ECO:0000259" key="2">
    <source>
        <dbReference type="PROSITE" id="PS50105"/>
    </source>
</evidence>
<sequence length="537" mass="59623">MMKSPDDDFDRMAKAQETADMTESSDAFGFPEDTSAAEETGEAVIQMLAEPFLDPVSVPVVELTSAAVALLKDRDLTISTIKTFRHELATHFGFDKSAFGPRRDEIASILEQVVKEHCAKQSSPHHESEDLGAERDGGSRSVYNITFTHPDTALASDGLPLAAPRERHQNGEWHFHVGVVAGRCKSERRVREVDLWPIVISQSILVGPDCAERIVRWAKRNGGPAMVDFSFQNFAKLPELVARSWKFETVEHYIEQASKSRMDLLHDALNGACVCKGNEGKSFLFEPLAEVFGHDGVFTNPAKGACPLLGLETHRVVLLDDWRFNEEILGYNLQLLWFEGKPFIVARPQNQHAGHLRYQKDDPVFITTLEADIHALKRNIQQGDIDMMLERLLVFQFQVKLGSLQKVPACGHCFANLLLKVTAPQEPRPPQSAPDTEQAQAEAPITPRNEPPSSSSTRLPQGPTGSTPAAKRTVVMDWLVADVIRFFDEIELGHLAPAFEENGVDGAFLAELSPTALISELGLTRWQAKKLKGRLPR</sequence>
<dbReference type="Gene3D" id="1.10.150.50">
    <property type="entry name" value="Transcription Factor, Ets-1"/>
    <property type="match status" value="1"/>
</dbReference>
<comment type="caution">
    <text evidence="3">The sequence shown here is derived from an EMBL/GenBank/DDBJ whole genome shotgun (WGS) entry which is preliminary data.</text>
</comment>
<feature type="compositionally biased region" description="Basic and acidic residues" evidence="1">
    <location>
        <begin position="1"/>
        <end position="14"/>
    </location>
</feature>
<evidence type="ECO:0000313" key="3">
    <source>
        <dbReference type="EMBL" id="CAE8630382.1"/>
    </source>
</evidence>
<evidence type="ECO:0000313" key="4">
    <source>
        <dbReference type="Proteomes" id="UP000626109"/>
    </source>
</evidence>
<feature type="compositionally biased region" description="Polar residues" evidence="1">
    <location>
        <begin position="451"/>
        <end position="467"/>
    </location>
</feature>
<dbReference type="Pfam" id="PF07647">
    <property type="entry name" value="SAM_2"/>
    <property type="match status" value="1"/>
</dbReference>
<gene>
    <name evidence="3" type="ORF">PGLA2088_LOCUS981</name>
</gene>
<organism evidence="3 4">
    <name type="scientific">Polarella glacialis</name>
    <name type="common">Dinoflagellate</name>
    <dbReference type="NCBI Taxonomy" id="89957"/>
    <lineage>
        <taxon>Eukaryota</taxon>
        <taxon>Sar</taxon>
        <taxon>Alveolata</taxon>
        <taxon>Dinophyceae</taxon>
        <taxon>Suessiales</taxon>
        <taxon>Suessiaceae</taxon>
        <taxon>Polarella</taxon>
    </lineage>
</organism>
<dbReference type="InterPro" id="IPR013761">
    <property type="entry name" value="SAM/pointed_sf"/>
</dbReference>
<dbReference type="PROSITE" id="PS50105">
    <property type="entry name" value="SAM_DOMAIN"/>
    <property type="match status" value="1"/>
</dbReference>